<proteinExistence type="predicted"/>
<dbReference type="Proteomes" id="UP001604277">
    <property type="component" value="Unassembled WGS sequence"/>
</dbReference>
<keyword evidence="2" id="KW-1185">Reference proteome</keyword>
<organism evidence="1 2">
    <name type="scientific">Forsythia ovata</name>
    <dbReference type="NCBI Taxonomy" id="205694"/>
    <lineage>
        <taxon>Eukaryota</taxon>
        <taxon>Viridiplantae</taxon>
        <taxon>Streptophyta</taxon>
        <taxon>Embryophyta</taxon>
        <taxon>Tracheophyta</taxon>
        <taxon>Spermatophyta</taxon>
        <taxon>Magnoliopsida</taxon>
        <taxon>eudicotyledons</taxon>
        <taxon>Gunneridae</taxon>
        <taxon>Pentapetalae</taxon>
        <taxon>asterids</taxon>
        <taxon>lamiids</taxon>
        <taxon>Lamiales</taxon>
        <taxon>Oleaceae</taxon>
        <taxon>Forsythieae</taxon>
        <taxon>Forsythia</taxon>
    </lineage>
</organism>
<protein>
    <submittedName>
        <fullName evidence="1">Uncharacterized protein</fullName>
    </submittedName>
</protein>
<accession>A0ABD1UUK9</accession>
<gene>
    <name evidence="1" type="ORF">Fot_21351</name>
</gene>
<sequence>MGTIYRCQPSEYISNFGWGWYVRLWETEETEPKFGGSREENWDNGQLSGEFVEGHSSDVALDKSVAKEINQDLPSMFKIFSSLSEEKDVEISLNLTIRKGQGKEHELDS</sequence>
<dbReference type="EMBL" id="JBFOLJ010000006">
    <property type="protein sequence ID" value="KAL2528750.1"/>
    <property type="molecule type" value="Genomic_DNA"/>
</dbReference>
<reference evidence="2" key="1">
    <citation type="submission" date="2024-07" db="EMBL/GenBank/DDBJ databases">
        <title>Two chromosome-level genome assemblies of Korean endemic species Abeliophyllum distichum and Forsythia ovata (Oleaceae).</title>
        <authorList>
            <person name="Jang H."/>
        </authorList>
    </citation>
    <scope>NUCLEOTIDE SEQUENCE [LARGE SCALE GENOMIC DNA]</scope>
</reference>
<dbReference type="AlphaFoldDB" id="A0ABD1UUK9"/>
<comment type="caution">
    <text evidence="1">The sequence shown here is derived from an EMBL/GenBank/DDBJ whole genome shotgun (WGS) entry which is preliminary data.</text>
</comment>
<evidence type="ECO:0000313" key="2">
    <source>
        <dbReference type="Proteomes" id="UP001604277"/>
    </source>
</evidence>
<evidence type="ECO:0000313" key="1">
    <source>
        <dbReference type="EMBL" id="KAL2528750.1"/>
    </source>
</evidence>
<name>A0ABD1UUK9_9LAMI</name>